<evidence type="ECO:0000313" key="3">
    <source>
        <dbReference type="Proteomes" id="UP001244341"/>
    </source>
</evidence>
<sequence length="499" mass="51119">MLELHSSGQQAVLCNGTIDQRRIAEQLADSTDAADAVATACDRACSPGCFDGSTALEHPAAANDKAETDSSTFSLAQVPKAGNQALTPRLGDVQDHDQSPDRAVPEQQRQSVSHRVLAALQQREVAAAGARALGSMDLMIGSLDVHKSTADFCLLPGSHGEEQAACTTVELAAELNSSASPAGASAAAAAAAAAAVQRRHTMDAPHSCQDAQSYRPAPPRAATASANELRQSAVDGLKSFQLVIRTEGDWEDTASESAYSAAAGRRAAGGHELRRSRSHGSLADLLHQEKRTDVSELRKMWQQLEVQHAMKDKQGTAIDRLALRPHTQQQEASSSSAATAAAAAAAAQPSSLSRPINSTGGSRIPAFGSRLPSAPGVAPAAAAAAAVSQAPSRELQGPEACESPPTSPIGLTRRSSRGSRGTGISDCSDTGHPAAAAAGAGVAGAAVDASFVQGKMMGGLISRLDDMLQQELPAQVHSAPLGPAAMPAAGSDGINRQLF</sequence>
<dbReference type="EMBL" id="CP126211">
    <property type="protein sequence ID" value="WIA13147.1"/>
    <property type="molecule type" value="Genomic_DNA"/>
</dbReference>
<reference evidence="2 3" key="1">
    <citation type="submission" date="2023-05" db="EMBL/GenBank/DDBJ databases">
        <title>A 100% complete, gapless, phased diploid assembly of the Scenedesmus obliquus UTEX 3031 genome.</title>
        <authorList>
            <person name="Biondi T.C."/>
            <person name="Hanschen E.R."/>
            <person name="Kwon T."/>
            <person name="Eng W."/>
            <person name="Kruse C.P.S."/>
            <person name="Koehler S.I."/>
            <person name="Kunde Y."/>
            <person name="Gleasner C.D."/>
            <person name="You Mak K.T."/>
            <person name="Polle J."/>
            <person name="Hovde B.T."/>
            <person name="Starkenburg S.R."/>
        </authorList>
    </citation>
    <scope>NUCLEOTIDE SEQUENCE [LARGE SCALE GENOMIC DNA]</scope>
    <source>
        <strain evidence="2 3">DOE0152z</strain>
    </source>
</reference>
<evidence type="ECO:0000313" key="2">
    <source>
        <dbReference type="EMBL" id="WIA13147.1"/>
    </source>
</evidence>
<accession>A0ABY8TVI4</accession>
<proteinExistence type="predicted"/>
<feature type="region of interest" description="Disordered" evidence="1">
    <location>
        <begin position="84"/>
        <end position="111"/>
    </location>
</feature>
<feature type="region of interest" description="Disordered" evidence="1">
    <location>
        <begin position="198"/>
        <end position="227"/>
    </location>
</feature>
<keyword evidence="3" id="KW-1185">Reference proteome</keyword>
<gene>
    <name evidence="2" type="ORF">OEZ85_006741</name>
</gene>
<feature type="region of interest" description="Disordered" evidence="1">
    <location>
        <begin position="388"/>
        <end position="428"/>
    </location>
</feature>
<dbReference type="Proteomes" id="UP001244341">
    <property type="component" value="Chromosome 4b"/>
</dbReference>
<organism evidence="2 3">
    <name type="scientific">Tetradesmus obliquus</name>
    <name type="common">Green alga</name>
    <name type="synonym">Acutodesmus obliquus</name>
    <dbReference type="NCBI Taxonomy" id="3088"/>
    <lineage>
        <taxon>Eukaryota</taxon>
        <taxon>Viridiplantae</taxon>
        <taxon>Chlorophyta</taxon>
        <taxon>core chlorophytes</taxon>
        <taxon>Chlorophyceae</taxon>
        <taxon>CS clade</taxon>
        <taxon>Sphaeropleales</taxon>
        <taxon>Scenedesmaceae</taxon>
        <taxon>Tetradesmus</taxon>
    </lineage>
</organism>
<evidence type="ECO:0000256" key="1">
    <source>
        <dbReference type="SAM" id="MobiDB-lite"/>
    </source>
</evidence>
<feature type="compositionally biased region" description="Basic and acidic residues" evidence="1">
    <location>
        <begin position="92"/>
        <end position="104"/>
    </location>
</feature>
<name>A0ABY8TVI4_TETOB</name>
<feature type="compositionally biased region" description="Low complexity" evidence="1">
    <location>
        <begin position="409"/>
        <end position="425"/>
    </location>
</feature>
<protein>
    <submittedName>
        <fullName evidence="2">Uncharacterized protein</fullName>
    </submittedName>
</protein>